<dbReference type="EMBL" id="MGFG01000033">
    <property type="protein sequence ID" value="OGM00329.1"/>
    <property type="molecule type" value="Genomic_DNA"/>
</dbReference>
<evidence type="ECO:0000313" key="2">
    <source>
        <dbReference type="EMBL" id="OGM00329.1"/>
    </source>
</evidence>
<dbReference type="AlphaFoldDB" id="A0A1F7WD64"/>
<feature type="region of interest" description="Disordered" evidence="1">
    <location>
        <begin position="1"/>
        <end position="68"/>
    </location>
</feature>
<evidence type="ECO:0000256" key="1">
    <source>
        <dbReference type="SAM" id="MobiDB-lite"/>
    </source>
</evidence>
<name>A0A1F7WD64_9BACT</name>
<organism evidence="2 3">
    <name type="scientific">Candidatus Uhrbacteria bacterium RIFOXYC2_FULL_47_19</name>
    <dbReference type="NCBI Taxonomy" id="1802424"/>
    <lineage>
        <taxon>Bacteria</taxon>
        <taxon>Candidatus Uhriibacteriota</taxon>
    </lineage>
</organism>
<reference evidence="2 3" key="1">
    <citation type="journal article" date="2016" name="Nat. Commun.">
        <title>Thousands of microbial genomes shed light on interconnected biogeochemical processes in an aquifer system.</title>
        <authorList>
            <person name="Anantharaman K."/>
            <person name="Brown C.T."/>
            <person name="Hug L.A."/>
            <person name="Sharon I."/>
            <person name="Castelle C.J."/>
            <person name="Probst A.J."/>
            <person name="Thomas B.C."/>
            <person name="Singh A."/>
            <person name="Wilkins M.J."/>
            <person name="Karaoz U."/>
            <person name="Brodie E.L."/>
            <person name="Williams K.H."/>
            <person name="Hubbard S.S."/>
            <person name="Banfield J.F."/>
        </authorList>
    </citation>
    <scope>NUCLEOTIDE SEQUENCE [LARGE SCALE GENOMIC DNA]</scope>
</reference>
<sequence>MRDDPDVAISEAAGLGPEPAATAGRRELGRTAAGAGRPVPRGTVPQGVRGVSPVLPRSGAGGLRDWNSPGLKKGVLVTGTPYNIGLQSKPKLGII</sequence>
<evidence type="ECO:0000313" key="3">
    <source>
        <dbReference type="Proteomes" id="UP000176988"/>
    </source>
</evidence>
<accession>A0A1F7WD64</accession>
<protein>
    <submittedName>
        <fullName evidence="2">Uncharacterized protein</fullName>
    </submittedName>
</protein>
<dbReference type="Proteomes" id="UP000176988">
    <property type="component" value="Unassembled WGS sequence"/>
</dbReference>
<proteinExistence type="predicted"/>
<comment type="caution">
    <text evidence="2">The sequence shown here is derived from an EMBL/GenBank/DDBJ whole genome shotgun (WGS) entry which is preliminary data.</text>
</comment>
<gene>
    <name evidence="2" type="ORF">A2480_03545</name>
</gene>